<feature type="domain" description="CoA-binding" evidence="2">
    <location>
        <begin position="10"/>
        <end position="104"/>
    </location>
</feature>
<dbReference type="InterPro" id="IPR003781">
    <property type="entry name" value="CoA-bd"/>
</dbReference>
<dbReference type="AlphaFoldDB" id="A0A934N4V0"/>
<dbReference type="PANTHER" id="PTHR42793:SF1">
    <property type="entry name" value="PEPTIDYL-LYSINE N-ACETYLTRANSFERASE PATZ"/>
    <property type="match status" value="1"/>
</dbReference>
<dbReference type="InterPro" id="IPR013815">
    <property type="entry name" value="ATP_grasp_subdomain_1"/>
</dbReference>
<dbReference type="SUPFAM" id="SSF52210">
    <property type="entry name" value="Succinyl-CoA synthetase domains"/>
    <property type="match status" value="2"/>
</dbReference>
<dbReference type="EMBL" id="JAEKNR010000216">
    <property type="protein sequence ID" value="MBJ7600665.1"/>
    <property type="molecule type" value="Genomic_DNA"/>
</dbReference>
<evidence type="ECO:0000313" key="3">
    <source>
        <dbReference type="EMBL" id="MBJ7600665.1"/>
    </source>
</evidence>
<dbReference type="InterPro" id="IPR016102">
    <property type="entry name" value="Succinyl-CoA_synth-like"/>
</dbReference>
<gene>
    <name evidence="3" type="ORF">JF922_21675</name>
</gene>
<protein>
    <submittedName>
        <fullName evidence="3">Acetate--CoA ligase family protein</fullName>
    </submittedName>
</protein>
<dbReference type="Proteomes" id="UP000612893">
    <property type="component" value="Unassembled WGS sequence"/>
</dbReference>
<keyword evidence="3" id="KW-0436">Ligase</keyword>
<dbReference type="RefSeq" id="WP_338204594.1">
    <property type="nucleotide sequence ID" value="NZ_JAEKNR010000216.1"/>
</dbReference>
<dbReference type="Gene3D" id="3.40.50.720">
    <property type="entry name" value="NAD(P)-binding Rossmann-like Domain"/>
    <property type="match status" value="1"/>
</dbReference>
<dbReference type="Gene3D" id="3.40.50.261">
    <property type="entry name" value="Succinyl-CoA synthetase domains"/>
    <property type="match status" value="2"/>
</dbReference>
<dbReference type="Pfam" id="PF13607">
    <property type="entry name" value="Succ_CoA_lig"/>
    <property type="match status" value="1"/>
</dbReference>
<dbReference type="Gene3D" id="3.30.470.20">
    <property type="entry name" value="ATP-grasp fold, B domain"/>
    <property type="match status" value="1"/>
</dbReference>
<accession>A0A934N4V0</accession>
<dbReference type="InterPro" id="IPR032875">
    <property type="entry name" value="Succ_CoA_lig_flav_dom"/>
</dbReference>
<dbReference type="Pfam" id="PF13549">
    <property type="entry name" value="ATP-grasp_5"/>
    <property type="match status" value="1"/>
</dbReference>
<feature type="region of interest" description="Disordered" evidence="1">
    <location>
        <begin position="712"/>
        <end position="732"/>
    </location>
</feature>
<evidence type="ECO:0000256" key="1">
    <source>
        <dbReference type="SAM" id="MobiDB-lite"/>
    </source>
</evidence>
<dbReference type="GO" id="GO:0016874">
    <property type="term" value="F:ligase activity"/>
    <property type="evidence" value="ECO:0007669"/>
    <property type="project" value="UniProtKB-KW"/>
</dbReference>
<dbReference type="SUPFAM" id="SSF51735">
    <property type="entry name" value="NAD(P)-binding Rossmann-fold domains"/>
    <property type="match status" value="1"/>
</dbReference>
<dbReference type="InterPro" id="IPR036291">
    <property type="entry name" value="NAD(P)-bd_dom_sf"/>
</dbReference>
<reference evidence="3" key="1">
    <citation type="submission" date="2020-10" db="EMBL/GenBank/DDBJ databases">
        <title>Ca. Dormibacterota MAGs.</title>
        <authorList>
            <person name="Montgomery K."/>
        </authorList>
    </citation>
    <scope>NUCLEOTIDE SEQUENCE [LARGE SCALE GENOMIC DNA]</scope>
    <source>
        <strain evidence="3">SC8812_S17_10</strain>
    </source>
</reference>
<evidence type="ECO:0000259" key="2">
    <source>
        <dbReference type="SMART" id="SM00881"/>
    </source>
</evidence>
<organism evidence="3 4">
    <name type="scientific">Candidatus Nephthysia bennettiae</name>
    <dbReference type="NCBI Taxonomy" id="3127016"/>
    <lineage>
        <taxon>Bacteria</taxon>
        <taxon>Bacillati</taxon>
        <taxon>Candidatus Dormiibacterota</taxon>
        <taxon>Candidatus Dormibacteria</taxon>
        <taxon>Candidatus Dormibacterales</taxon>
        <taxon>Candidatus Dormibacteraceae</taxon>
        <taxon>Candidatus Nephthysia</taxon>
    </lineage>
</organism>
<dbReference type="PANTHER" id="PTHR42793">
    <property type="entry name" value="COA BINDING DOMAIN CONTAINING PROTEIN"/>
    <property type="match status" value="1"/>
</dbReference>
<sequence length="732" mass="76671">MADRRDLSALFRPRRIAIVGASDTSGRGNMLITSLRQVGFPGDIYPVNPSRERIWDLRCYPRLQDLPERPDLAMLLVRPELVVGMIEDCGALGVGAAVVVAGGFAESGEDSGLDLQRRLVETARRQGVVVCGPNCQGVIDREASVAAYAGPVDAPLLPGGVAVISQSGGNASSLITTAFDRHVGLSHVVSSGNEADLDLCDYLDHLHFDPAVKAFILFAETIRDPERLLALAGRASRLGKPIVIVKVGRSAAGRAAASAHTGAFVGGTQFDDALFERAGITRARSLDDALDRCILVDQLPRRRRPRGRRVAFITVGGGAAGLGSDLAEAARLELPPFSSPLREALAARLPAGVAVQNPMDLPGFFAANPESTSDVVMAVAADPEVDGVIFSLRIANQARLAWLERLGRAARRSPTPIVVCAPTSASVPGYVHDFIAGSGLPVVFGLERCFTAYASAAGRGTPRRQAAGSDSALPLSVTPELWAEIQSERGGGRRTASHRLTCSLLELAGLEVVDQEEVRDRNQAIAAAERIGYPVALKAADSDQTAHKTELGAVHLDLRDRRQVAAAADRLLSGGAGTMLVQRMVEGAFELYLGAADQGHGYPALVLAGAGGVLVEALGDVGVAAAPLSPAEARVLLGRLRSRRLLSGFRGQPGYDLGAAAQAVARLSALAAGLRGQVAQMDVNPLMVRRRRRGAVVVDAMLVYATAPLPASPRGAGGGAEEASRRTPCSGS</sequence>
<proteinExistence type="predicted"/>
<keyword evidence="4" id="KW-1185">Reference proteome</keyword>
<dbReference type="SMART" id="SM00881">
    <property type="entry name" value="CoA_binding"/>
    <property type="match status" value="1"/>
</dbReference>
<dbReference type="SUPFAM" id="SSF56059">
    <property type="entry name" value="Glutathione synthetase ATP-binding domain-like"/>
    <property type="match status" value="1"/>
</dbReference>
<dbReference type="GO" id="GO:0005524">
    <property type="term" value="F:ATP binding"/>
    <property type="evidence" value="ECO:0007669"/>
    <property type="project" value="InterPro"/>
</dbReference>
<dbReference type="Pfam" id="PF13380">
    <property type="entry name" value="CoA_binding_2"/>
    <property type="match status" value="1"/>
</dbReference>
<evidence type="ECO:0000313" key="4">
    <source>
        <dbReference type="Proteomes" id="UP000612893"/>
    </source>
</evidence>
<comment type="caution">
    <text evidence="3">The sequence shown here is derived from an EMBL/GenBank/DDBJ whole genome shotgun (WGS) entry which is preliminary data.</text>
</comment>
<name>A0A934N4V0_9BACT</name>
<dbReference type="Gene3D" id="3.30.1490.20">
    <property type="entry name" value="ATP-grasp fold, A domain"/>
    <property type="match status" value="1"/>
</dbReference>